<keyword evidence="1" id="KW-0472">Membrane</keyword>
<keyword evidence="1" id="KW-0812">Transmembrane</keyword>
<feature type="transmembrane region" description="Helical" evidence="1">
    <location>
        <begin position="388"/>
        <end position="406"/>
    </location>
</feature>
<evidence type="ECO:0000256" key="1">
    <source>
        <dbReference type="SAM" id="Phobius"/>
    </source>
</evidence>
<dbReference type="PANTHER" id="PTHR35342:SF5">
    <property type="entry name" value="TRICARBOXYLIC TRANSPORT PROTEIN"/>
    <property type="match status" value="1"/>
</dbReference>
<evidence type="ECO:0000313" key="3">
    <source>
        <dbReference type="EMBL" id="OWV28560.1"/>
    </source>
</evidence>
<evidence type="ECO:0000313" key="4">
    <source>
        <dbReference type="Proteomes" id="UP000197334"/>
    </source>
</evidence>
<feature type="transmembrane region" description="Helical" evidence="1">
    <location>
        <begin position="107"/>
        <end position="129"/>
    </location>
</feature>
<feature type="domain" description="DUF112" evidence="2">
    <location>
        <begin position="17"/>
        <end position="437"/>
    </location>
</feature>
<dbReference type="OrthoDB" id="9781349at2"/>
<feature type="transmembrane region" description="Helical" evidence="1">
    <location>
        <begin position="412"/>
        <end position="440"/>
    </location>
</feature>
<dbReference type="Proteomes" id="UP000197334">
    <property type="component" value="Unassembled WGS sequence"/>
</dbReference>
<accession>A0A246RYD0</accession>
<feature type="transmembrane region" description="Helical" evidence="1">
    <location>
        <begin position="48"/>
        <end position="71"/>
    </location>
</feature>
<feature type="transmembrane region" description="Helical" evidence="1">
    <location>
        <begin position="314"/>
        <end position="336"/>
    </location>
</feature>
<organism evidence="3 4">
    <name type="scientific">Halomonas campaniensis</name>
    <dbReference type="NCBI Taxonomy" id="213554"/>
    <lineage>
        <taxon>Bacteria</taxon>
        <taxon>Pseudomonadati</taxon>
        <taxon>Pseudomonadota</taxon>
        <taxon>Gammaproteobacteria</taxon>
        <taxon>Oceanospirillales</taxon>
        <taxon>Halomonadaceae</taxon>
        <taxon>Halomonas</taxon>
    </lineage>
</organism>
<protein>
    <submittedName>
        <fullName evidence="3">C4-dicarboxylate ABC transporter permease</fullName>
    </submittedName>
</protein>
<reference evidence="3 4" key="1">
    <citation type="submission" date="2014-08" db="EMBL/GenBank/DDBJ databases">
        <title>Draft genome sequence of a novel L-asparaginase producing marine bacterium, Halomonas campaniensis.</title>
        <authorList>
            <person name="Sundarakrishnan B."/>
            <person name="Moushumi Priya A."/>
            <person name="Raman G."/>
            <person name="Sakthivel N."/>
            <person name="Park S."/>
            <person name="Jayachandran S."/>
        </authorList>
    </citation>
    <scope>NUCLEOTIDE SEQUENCE [LARGE SCALE GENOMIC DNA]</scope>
    <source>
        <strain evidence="3 4">SK03</strain>
    </source>
</reference>
<feature type="transmembrane region" description="Helical" evidence="1">
    <location>
        <begin position="356"/>
        <end position="376"/>
    </location>
</feature>
<keyword evidence="1" id="KW-1133">Transmembrane helix</keyword>
<feature type="transmembrane region" description="Helical" evidence="1">
    <location>
        <begin position="141"/>
        <end position="159"/>
    </location>
</feature>
<sequence length="501" mass="52056">MDAILSGAELVFNLQTLAVILAAAAFGMFVGAIPGLTATMAVALLVPVTYFMAPIPAIAAMVTTAAVTIFAGDIPGAYLRIPGTPSSAAYVDEAYAFSQRGKASECLGIALVCSVTGGIIGTLVLIFVAPSLAEFALNFSAFEYFWLALLGLSCAVFISPGSHLKAVLSLCIGLSLATVGLDSTTGSPRFTFGVTDLMGGVNFIPVMIGLFAIAEVMRFTAKPADTQAVTVKDTGSVFGEVKPSLRKYWKSVLRGSGTGSLIGVLPGAGSDIAAWVSYAVSRKFSRTPEKFGSGHSEGIVETSSSNNAAVSGSWVPALVFGIPGDTITAVVIGVLYMKGMNPGPAIFMEGGSMVYALFMVFIIANLVMLPVGYVAIRLGKGFVATPTRIVMPIVLAFCIVGAYSINNSTVDVMLMLGAGVAAYGLGRAGFPAAPIILGLVLGGMLEKSFMSAMIRSNGDLLAFFSRPISASLGALVIMIWLLPSLIRLTRWATAYRHRVNA</sequence>
<dbReference type="AlphaFoldDB" id="A0A246RYD0"/>
<dbReference type="Pfam" id="PF01970">
    <property type="entry name" value="TctA"/>
    <property type="match status" value="1"/>
</dbReference>
<dbReference type="RefSeq" id="WP_088700550.1">
    <property type="nucleotide sequence ID" value="NZ_JPUA01000034.1"/>
</dbReference>
<proteinExistence type="predicted"/>
<name>A0A246RYD0_9GAMM</name>
<dbReference type="InterPro" id="IPR002823">
    <property type="entry name" value="DUF112_TM"/>
</dbReference>
<evidence type="ECO:0000259" key="2">
    <source>
        <dbReference type="Pfam" id="PF01970"/>
    </source>
</evidence>
<gene>
    <name evidence="3" type="ORF">JI62_12770</name>
</gene>
<keyword evidence="4" id="KW-1185">Reference proteome</keyword>
<comment type="caution">
    <text evidence="3">The sequence shown here is derived from an EMBL/GenBank/DDBJ whole genome shotgun (WGS) entry which is preliminary data.</text>
</comment>
<feature type="transmembrane region" description="Helical" evidence="1">
    <location>
        <begin position="190"/>
        <end position="213"/>
    </location>
</feature>
<feature type="transmembrane region" description="Helical" evidence="1">
    <location>
        <begin position="460"/>
        <end position="482"/>
    </location>
</feature>
<dbReference type="EMBL" id="JPUA01000034">
    <property type="protein sequence ID" value="OWV28560.1"/>
    <property type="molecule type" value="Genomic_DNA"/>
</dbReference>
<dbReference type="PANTHER" id="PTHR35342">
    <property type="entry name" value="TRICARBOXYLIC TRANSPORT PROTEIN"/>
    <property type="match status" value="1"/>
</dbReference>
<feature type="transmembrane region" description="Helical" evidence="1">
    <location>
        <begin position="12"/>
        <end position="36"/>
    </location>
</feature>